<organism evidence="1 2">
    <name type="scientific">Nocardioides aquiterrae</name>
    <dbReference type="NCBI Taxonomy" id="203799"/>
    <lineage>
        <taxon>Bacteria</taxon>
        <taxon>Bacillati</taxon>
        <taxon>Actinomycetota</taxon>
        <taxon>Actinomycetes</taxon>
        <taxon>Propionibacteriales</taxon>
        <taxon>Nocardioidaceae</taxon>
        <taxon>Nocardioides</taxon>
    </lineage>
</organism>
<dbReference type="Proteomes" id="UP001499979">
    <property type="component" value="Unassembled WGS sequence"/>
</dbReference>
<sequence>MTGMENVWARLTELPSIPPRMGLFAGLAEWLERGIDPRPRMYDMAPTWRAFQAGLLQPGNPIQYPRLSGWALDVGQGRDVRIIEAPEGEFVAEPPVVVEGEFVDDHPAEWIARLARDGEAIVAVGEQGPGGFSTFAEWSATWHLGIVPVATYMSPRGVGVTP</sequence>
<comment type="caution">
    <text evidence="1">The sequence shown here is derived from an EMBL/GenBank/DDBJ whole genome shotgun (WGS) entry which is preliminary data.</text>
</comment>
<accession>A0ABN1UC98</accession>
<gene>
    <name evidence="1" type="ORF">GCM10009606_08470</name>
</gene>
<protein>
    <submittedName>
        <fullName evidence="1">Uncharacterized protein</fullName>
    </submittedName>
</protein>
<keyword evidence="2" id="KW-1185">Reference proteome</keyword>
<reference evidence="1 2" key="1">
    <citation type="journal article" date="2019" name="Int. J. Syst. Evol. Microbiol.">
        <title>The Global Catalogue of Microorganisms (GCM) 10K type strain sequencing project: providing services to taxonomists for standard genome sequencing and annotation.</title>
        <authorList>
            <consortium name="The Broad Institute Genomics Platform"/>
            <consortium name="The Broad Institute Genome Sequencing Center for Infectious Disease"/>
            <person name="Wu L."/>
            <person name="Ma J."/>
        </authorList>
    </citation>
    <scope>NUCLEOTIDE SEQUENCE [LARGE SCALE GENOMIC DNA]</scope>
    <source>
        <strain evidence="1 2">JCM 11813</strain>
    </source>
</reference>
<proteinExistence type="predicted"/>
<evidence type="ECO:0000313" key="1">
    <source>
        <dbReference type="EMBL" id="GAA1130727.1"/>
    </source>
</evidence>
<dbReference type="EMBL" id="BAAAJE010000002">
    <property type="protein sequence ID" value="GAA1130727.1"/>
    <property type="molecule type" value="Genomic_DNA"/>
</dbReference>
<name>A0ABN1UC98_9ACTN</name>
<evidence type="ECO:0000313" key="2">
    <source>
        <dbReference type="Proteomes" id="UP001499979"/>
    </source>
</evidence>